<dbReference type="CDD" id="cd01335">
    <property type="entry name" value="Radical_SAM"/>
    <property type="match status" value="1"/>
</dbReference>
<dbReference type="EMBL" id="AWEY01000008">
    <property type="protein sequence ID" value="ERK40074.1"/>
    <property type="molecule type" value="Genomic_DNA"/>
</dbReference>
<evidence type="ECO:0000256" key="7">
    <source>
        <dbReference type="ARBA" id="ARBA00023601"/>
    </source>
</evidence>
<dbReference type="SFLD" id="SFLDG01067">
    <property type="entry name" value="SPASM/twitch_domain_containing"/>
    <property type="match status" value="1"/>
</dbReference>
<keyword evidence="5" id="KW-0408">Iron</keyword>
<dbReference type="Pfam" id="PF13186">
    <property type="entry name" value="SPASM"/>
    <property type="match status" value="1"/>
</dbReference>
<dbReference type="PROSITE" id="PS51918">
    <property type="entry name" value="RADICAL_SAM"/>
    <property type="match status" value="1"/>
</dbReference>
<keyword evidence="4" id="KW-0479">Metal-binding</keyword>
<dbReference type="PATRIC" id="fig|1115809.3.peg.638"/>
<dbReference type="NCBIfam" id="TIGR04085">
    <property type="entry name" value="rSAM_more_4Fe4S"/>
    <property type="match status" value="1"/>
</dbReference>
<reference evidence="9 10" key="1">
    <citation type="submission" date="2013-08" db="EMBL/GenBank/DDBJ databases">
        <authorList>
            <person name="Durkin A.S."/>
            <person name="Haft D.R."/>
            <person name="McCorrison J."/>
            <person name="Torralba M."/>
            <person name="Gillis M."/>
            <person name="Haft D.H."/>
            <person name="Methe B."/>
            <person name="Sutton G."/>
            <person name="Nelson K.E."/>
        </authorList>
    </citation>
    <scope>NUCLEOTIDE SEQUENCE [LARGE SCALE GENOMIC DNA]</scope>
    <source>
        <strain evidence="9 10">F0067</strain>
    </source>
</reference>
<name>U2P8P5_9BACT</name>
<dbReference type="NCBIfam" id="TIGR03942">
    <property type="entry name" value="sulfatase_rSAM"/>
    <property type="match status" value="1"/>
</dbReference>
<evidence type="ECO:0000256" key="4">
    <source>
        <dbReference type="ARBA" id="ARBA00022723"/>
    </source>
</evidence>
<evidence type="ECO:0000256" key="3">
    <source>
        <dbReference type="ARBA" id="ARBA00022691"/>
    </source>
</evidence>
<dbReference type="SFLD" id="SFLDG01384">
    <property type="entry name" value="thioether_bond_formation_requi"/>
    <property type="match status" value="1"/>
</dbReference>
<dbReference type="InterPro" id="IPR023867">
    <property type="entry name" value="Sulphatase_maturase_rSAM"/>
</dbReference>
<accession>U2P8P5</accession>
<dbReference type="GO" id="GO:0046872">
    <property type="term" value="F:metal ion binding"/>
    <property type="evidence" value="ECO:0007669"/>
    <property type="project" value="UniProtKB-KW"/>
</dbReference>
<sequence>MTTIAPFSRPMYVMLKPAGSLCNLRCKYCYYLEKGGLYKDTRNHVITDELLEKFIKEYIEAQTMPQVLFTWHGGETLMRPISFYKRALELQRVYGRGRQIDNSIQTNGTLITDEWCEFFKANNFLVGVSIDGPQEFHDEYRRTATGRPSFRQVMRGIDLLNKHGVEWNALAVVNDFNADYPLDFYHFFKEIGCHFIQFTPIVERIVERGDGLTLAPGMQEGGRMTDFSVTPEQWGDFLCAIFDEWVHHDVGDYYVQLFDATLANWVGQSPGVCTMARECGHAGVMEFNGDVYSCDHFVFPEHKLGNLRSQTIYEMMNSTKQKEFAKMKHLMLPPQCKECKYQFACHGECPKNRFVRDKYGHPGLNYLCAGYYQYFEHVAPYMDFMKNELDHQRAPANVMNHIFSDSHFAK</sequence>
<feature type="domain" description="Radical SAM core" evidence="8">
    <location>
        <begin position="5"/>
        <end position="247"/>
    </location>
</feature>
<dbReference type="Pfam" id="PF04055">
    <property type="entry name" value="Radical_SAM"/>
    <property type="match status" value="1"/>
</dbReference>
<dbReference type="Gene3D" id="3.20.20.70">
    <property type="entry name" value="Aldolase class I"/>
    <property type="match status" value="1"/>
</dbReference>
<keyword evidence="10" id="KW-1185">Reference proteome</keyword>
<evidence type="ECO:0000313" key="10">
    <source>
        <dbReference type="Proteomes" id="UP000016648"/>
    </source>
</evidence>
<keyword evidence="9" id="KW-0560">Oxidoreductase</keyword>
<dbReference type="InterPro" id="IPR034491">
    <property type="entry name" value="Anaerob_Ser_sulfatase-maturase"/>
</dbReference>
<dbReference type="SFLD" id="SFLDF00285">
    <property type="entry name" value="anaerobic_Ser-type_sulfatase-m"/>
    <property type="match status" value="1"/>
</dbReference>
<dbReference type="Proteomes" id="UP000016648">
    <property type="component" value="Unassembled WGS sequence"/>
</dbReference>
<evidence type="ECO:0000313" key="9">
    <source>
        <dbReference type="EMBL" id="ERK40074.1"/>
    </source>
</evidence>
<evidence type="ECO:0000256" key="6">
    <source>
        <dbReference type="ARBA" id="ARBA00023014"/>
    </source>
</evidence>
<dbReference type="SUPFAM" id="SSF102114">
    <property type="entry name" value="Radical SAM enzymes"/>
    <property type="match status" value="1"/>
</dbReference>
<dbReference type="AlphaFoldDB" id="U2P8P5"/>
<dbReference type="SFLD" id="SFLDG01072">
    <property type="entry name" value="dehydrogenase_like"/>
    <property type="match status" value="1"/>
</dbReference>
<dbReference type="PANTHER" id="PTHR43273">
    <property type="entry name" value="ANAEROBIC SULFATASE-MATURATING ENZYME HOMOLOG ASLB-RELATED"/>
    <property type="match status" value="1"/>
</dbReference>
<keyword evidence="6" id="KW-0411">Iron-sulfur</keyword>
<gene>
    <name evidence="9" type="ORF">HMPREF9135_0164</name>
</gene>
<dbReference type="InterPro" id="IPR047207">
    <property type="entry name" value="SPASM_anSME"/>
</dbReference>
<dbReference type="SFLD" id="SFLDG01386">
    <property type="entry name" value="main_SPASM_domain-containing"/>
    <property type="match status" value="1"/>
</dbReference>
<evidence type="ECO:0000256" key="2">
    <source>
        <dbReference type="ARBA" id="ARBA00022485"/>
    </source>
</evidence>
<dbReference type="InterPro" id="IPR058240">
    <property type="entry name" value="rSAM_sf"/>
</dbReference>
<comment type="cofactor">
    <cofactor evidence="1">
        <name>[4Fe-4S] cluster</name>
        <dbReference type="ChEBI" id="CHEBI:49883"/>
    </cofactor>
</comment>
<dbReference type="EC" id="1.1.99.-" evidence="9"/>
<organism evidence="9 10">
    <name type="scientific">Segatella baroniae F0067</name>
    <dbReference type="NCBI Taxonomy" id="1115809"/>
    <lineage>
        <taxon>Bacteria</taxon>
        <taxon>Pseudomonadati</taxon>
        <taxon>Bacteroidota</taxon>
        <taxon>Bacteroidia</taxon>
        <taxon>Bacteroidales</taxon>
        <taxon>Prevotellaceae</taxon>
        <taxon>Segatella</taxon>
    </lineage>
</organism>
<dbReference type="InterPro" id="IPR023885">
    <property type="entry name" value="4Fe4S-binding_SPASM_dom"/>
</dbReference>
<dbReference type="SFLD" id="SFLDS00029">
    <property type="entry name" value="Radical_SAM"/>
    <property type="match status" value="1"/>
</dbReference>
<dbReference type="InterPro" id="IPR013785">
    <property type="entry name" value="Aldolase_TIM"/>
</dbReference>
<dbReference type="GO" id="GO:0051539">
    <property type="term" value="F:4 iron, 4 sulfur cluster binding"/>
    <property type="evidence" value="ECO:0007669"/>
    <property type="project" value="UniProtKB-KW"/>
</dbReference>
<comment type="caution">
    <text evidence="9">The sequence shown here is derived from an EMBL/GenBank/DDBJ whole genome shotgun (WGS) entry which is preliminary data.</text>
</comment>
<protein>
    <submittedName>
        <fullName evidence="9">Anaerobic sulfatase maturase</fullName>
        <ecNumber evidence="9">1.1.99.-</ecNumber>
    </submittedName>
</protein>
<dbReference type="CDD" id="cd21120">
    <property type="entry name" value="SPASM_anSME"/>
    <property type="match status" value="1"/>
</dbReference>
<dbReference type="GO" id="GO:0016491">
    <property type="term" value="F:oxidoreductase activity"/>
    <property type="evidence" value="ECO:0007669"/>
    <property type="project" value="UniProtKB-KW"/>
</dbReference>
<comment type="similarity">
    <text evidence="7">Belongs to the radical SAM superfamily. Anaerobic sulfatase-maturating enzyme family.</text>
</comment>
<dbReference type="RefSeq" id="WP_021589203.1">
    <property type="nucleotide sequence ID" value="NZ_AWEY01000008.1"/>
</dbReference>
<evidence type="ECO:0000256" key="1">
    <source>
        <dbReference type="ARBA" id="ARBA00001966"/>
    </source>
</evidence>
<evidence type="ECO:0000259" key="8">
    <source>
        <dbReference type="PROSITE" id="PS51918"/>
    </source>
</evidence>
<evidence type="ECO:0000256" key="5">
    <source>
        <dbReference type="ARBA" id="ARBA00023004"/>
    </source>
</evidence>
<keyword evidence="2" id="KW-0004">4Fe-4S</keyword>
<dbReference type="InterPro" id="IPR007197">
    <property type="entry name" value="rSAM"/>
</dbReference>
<keyword evidence="3" id="KW-0949">S-adenosyl-L-methionine</keyword>
<dbReference type="PANTHER" id="PTHR43273:SF3">
    <property type="entry name" value="ANAEROBIC SULFATASE-MATURATING ENZYME HOMOLOG ASLB-RELATED"/>
    <property type="match status" value="1"/>
</dbReference>
<proteinExistence type="inferred from homology"/>
<dbReference type="NCBIfam" id="NF010308">
    <property type="entry name" value="PRK13745.1"/>
    <property type="match status" value="1"/>
</dbReference>